<proteinExistence type="predicted"/>
<evidence type="ECO:0000313" key="2">
    <source>
        <dbReference type="Proteomes" id="UP000215335"/>
    </source>
</evidence>
<dbReference type="Proteomes" id="UP000215335">
    <property type="component" value="Unassembled WGS sequence"/>
</dbReference>
<dbReference type="EMBL" id="NNAY01003397">
    <property type="protein sequence ID" value="OXU19481.1"/>
    <property type="molecule type" value="Genomic_DNA"/>
</dbReference>
<gene>
    <name evidence="1" type="ORF">TSAR_006284</name>
</gene>
<sequence length="196" mass="21635">MSEQLDKLIESGIVQKSHSAWISRIVMLKIKVGNTEFEALVDLGAARTIIGKHGKEIERRLGAEIKPTIYKNAVIANGSPEPIDGEITVAFEIAGVSKRALILVTPGIPTDFILGIDLVRLFGMKIDARRDTFKLPDRKDKKEIAFEVWSIDTCDSPINVASCRISQISASEQQQINNLINELLPSDGQNDKILNN</sequence>
<name>A0A232EMB6_9HYME</name>
<dbReference type="AlphaFoldDB" id="A0A232EMB6"/>
<dbReference type="SUPFAM" id="SSF50630">
    <property type="entry name" value="Acid proteases"/>
    <property type="match status" value="1"/>
</dbReference>
<organism evidence="1 2">
    <name type="scientific">Trichomalopsis sarcophagae</name>
    <dbReference type="NCBI Taxonomy" id="543379"/>
    <lineage>
        <taxon>Eukaryota</taxon>
        <taxon>Metazoa</taxon>
        <taxon>Ecdysozoa</taxon>
        <taxon>Arthropoda</taxon>
        <taxon>Hexapoda</taxon>
        <taxon>Insecta</taxon>
        <taxon>Pterygota</taxon>
        <taxon>Neoptera</taxon>
        <taxon>Endopterygota</taxon>
        <taxon>Hymenoptera</taxon>
        <taxon>Apocrita</taxon>
        <taxon>Proctotrupomorpha</taxon>
        <taxon>Chalcidoidea</taxon>
        <taxon>Pteromalidae</taxon>
        <taxon>Pteromalinae</taxon>
        <taxon>Trichomalopsis</taxon>
    </lineage>
</organism>
<keyword evidence="2" id="KW-1185">Reference proteome</keyword>
<reference evidence="1 2" key="1">
    <citation type="journal article" date="2017" name="Curr. Biol.">
        <title>The Evolution of Venom by Co-option of Single-Copy Genes.</title>
        <authorList>
            <person name="Martinson E.O."/>
            <person name="Mrinalini"/>
            <person name="Kelkar Y.D."/>
            <person name="Chang C.H."/>
            <person name="Werren J.H."/>
        </authorList>
    </citation>
    <scope>NUCLEOTIDE SEQUENCE [LARGE SCALE GENOMIC DNA]</scope>
    <source>
        <strain evidence="1 2">Alberta</strain>
        <tissue evidence="1">Whole body</tissue>
    </source>
</reference>
<comment type="caution">
    <text evidence="1">The sequence shown here is derived from an EMBL/GenBank/DDBJ whole genome shotgun (WGS) entry which is preliminary data.</text>
</comment>
<protein>
    <recommendedName>
        <fullName evidence="3">Peptidase A2 domain-containing protein</fullName>
    </recommendedName>
</protein>
<evidence type="ECO:0008006" key="3">
    <source>
        <dbReference type="Google" id="ProtNLM"/>
    </source>
</evidence>
<dbReference type="CDD" id="cd00303">
    <property type="entry name" value="retropepsin_like"/>
    <property type="match status" value="1"/>
</dbReference>
<evidence type="ECO:0000313" key="1">
    <source>
        <dbReference type="EMBL" id="OXU19481.1"/>
    </source>
</evidence>
<dbReference type="InterPro" id="IPR021109">
    <property type="entry name" value="Peptidase_aspartic_dom_sf"/>
</dbReference>
<dbReference type="Gene3D" id="2.40.70.10">
    <property type="entry name" value="Acid Proteases"/>
    <property type="match status" value="1"/>
</dbReference>
<accession>A0A232EMB6</accession>